<dbReference type="RefSeq" id="WP_186856186.1">
    <property type="nucleotide sequence ID" value="NZ_JACOOY010000022.1"/>
</dbReference>
<evidence type="ECO:0000313" key="2">
    <source>
        <dbReference type="EMBL" id="MBC5666196.1"/>
    </source>
</evidence>
<dbReference type="GO" id="GO:0004519">
    <property type="term" value="F:endonuclease activity"/>
    <property type="evidence" value="ECO:0007669"/>
    <property type="project" value="UniProtKB-KW"/>
</dbReference>
<dbReference type="NCBIfam" id="TIGR01865">
    <property type="entry name" value="cas_Csn1"/>
    <property type="match status" value="1"/>
</dbReference>
<dbReference type="Proteomes" id="UP000647235">
    <property type="component" value="Unassembled WGS sequence"/>
</dbReference>
<dbReference type="EMBL" id="JACOOY010000022">
    <property type="protein sequence ID" value="MBC5666196.1"/>
    <property type="molecule type" value="Genomic_DNA"/>
</dbReference>
<keyword evidence="3" id="KW-1185">Reference proteome</keyword>
<dbReference type="Pfam" id="PF16593">
    <property type="entry name" value="Cas9-BH"/>
    <property type="match status" value="1"/>
</dbReference>
<name>A0ABR7EXX2_9FIRM</name>
<proteinExistence type="predicted"/>
<reference evidence="2 3" key="1">
    <citation type="submission" date="2020-08" db="EMBL/GenBank/DDBJ databases">
        <title>Genome public.</title>
        <authorList>
            <person name="Liu C."/>
            <person name="Sun Q."/>
        </authorList>
    </citation>
    <scope>NUCLEOTIDE SEQUENCE [LARGE SCALE GENOMIC DNA]</scope>
    <source>
        <strain evidence="2 3">NSJ-36</strain>
    </source>
</reference>
<organism evidence="2 3">
    <name type="scientific">Dorea hominis</name>
    <dbReference type="NCBI Taxonomy" id="2763040"/>
    <lineage>
        <taxon>Bacteria</taxon>
        <taxon>Bacillati</taxon>
        <taxon>Bacillota</taxon>
        <taxon>Clostridia</taxon>
        <taxon>Lachnospirales</taxon>
        <taxon>Lachnospiraceae</taxon>
        <taxon>Dorea</taxon>
    </lineage>
</organism>
<accession>A0ABR7EXX2</accession>
<protein>
    <submittedName>
        <fullName evidence="2">Type II CRISPR RNA-guided endonuclease Cas9</fullName>
    </submittedName>
</protein>
<sequence length="200" mass="24003">MDGNYYLGLDMGTSSCGWSVTDEEYHVLRRHGKALWGVRLFEGAKTAEERRMHRTGRRRLDRRGWRINILQELFAEEVSKIDPGFFLRMKESKYYPEDKRDINGERPELPYALFVDPEFTDKDYHREFPTIYHLRKWLMETKEVPDIRLVYLALHHMIKHRGHFLLSGDIEQVKEFKNTFETFIQNVKDEELDFDLEITG</sequence>
<comment type="caution">
    <text evidence="2">The sequence shown here is derived from an EMBL/GenBank/DDBJ whole genome shotgun (WGS) entry which is preliminary data.</text>
</comment>
<dbReference type="InterPro" id="IPR032239">
    <property type="entry name" value="Cas9-BH"/>
</dbReference>
<evidence type="ECO:0000313" key="3">
    <source>
        <dbReference type="Proteomes" id="UP000647235"/>
    </source>
</evidence>
<gene>
    <name evidence="2" type="primary">cas9</name>
    <name evidence="2" type="ORF">H8S07_13245</name>
</gene>
<feature type="domain" description="CRISPR-associated endonuclease Cas9 bridge helix" evidence="1">
    <location>
        <begin position="50"/>
        <end position="82"/>
    </location>
</feature>
<dbReference type="InterPro" id="IPR028629">
    <property type="entry name" value="Cas9"/>
</dbReference>
<keyword evidence="2" id="KW-0378">Hydrolase</keyword>
<keyword evidence="2" id="KW-0255">Endonuclease</keyword>
<keyword evidence="2" id="KW-0540">Nuclease</keyword>
<evidence type="ECO:0000259" key="1">
    <source>
        <dbReference type="Pfam" id="PF16593"/>
    </source>
</evidence>